<keyword evidence="1" id="KW-0732">Signal</keyword>
<dbReference type="AlphaFoldDB" id="A0AAW0TFS1"/>
<protein>
    <recommendedName>
        <fullName evidence="4">Vitelline membrane outer layer 1-like protein</fullName>
    </recommendedName>
</protein>
<accession>A0AAW0TFS1</accession>
<evidence type="ECO:0000256" key="1">
    <source>
        <dbReference type="SAM" id="SignalP"/>
    </source>
</evidence>
<dbReference type="InterPro" id="IPR036706">
    <property type="entry name" value="VOMI_sf"/>
</dbReference>
<evidence type="ECO:0008006" key="4">
    <source>
        <dbReference type="Google" id="ProtNLM"/>
    </source>
</evidence>
<organism evidence="2 3">
    <name type="scientific">Scylla paramamosain</name>
    <name type="common">Mud crab</name>
    <dbReference type="NCBI Taxonomy" id="85552"/>
    <lineage>
        <taxon>Eukaryota</taxon>
        <taxon>Metazoa</taxon>
        <taxon>Ecdysozoa</taxon>
        <taxon>Arthropoda</taxon>
        <taxon>Crustacea</taxon>
        <taxon>Multicrustacea</taxon>
        <taxon>Malacostraca</taxon>
        <taxon>Eumalacostraca</taxon>
        <taxon>Eucarida</taxon>
        <taxon>Decapoda</taxon>
        <taxon>Pleocyemata</taxon>
        <taxon>Brachyura</taxon>
        <taxon>Eubrachyura</taxon>
        <taxon>Portunoidea</taxon>
        <taxon>Portunidae</taxon>
        <taxon>Portuninae</taxon>
        <taxon>Scylla</taxon>
    </lineage>
</organism>
<evidence type="ECO:0000313" key="2">
    <source>
        <dbReference type="EMBL" id="KAK8385983.1"/>
    </source>
</evidence>
<dbReference type="Gene3D" id="2.100.10.20">
    <property type="entry name" value="Vitelline membrane outer layer protein I (VOMI)"/>
    <property type="match status" value="1"/>
</dbReference>
<comment type="caution">
    <text evidence="2">The sequence shown here is derived from an EMBL/GenBank/DDBJ whole genome shotgun (WGS) entry which is preliminary data.</text>
</comment>
<feature type="chain" id="PRO_5043497419" description="Vitelline membrane outer layer 1-like protein" evidence="1">
    <location>
        <begin position="23"/>
        <end position="213"/>
    </location>
</feature>
<dbReference type="EMBL" id="JARAKH010000031">
    <property type="protein sequence ID" value="KAK8385983.1"/>
    <property type="molecule type" value="Genomic_DNA"/>
</dbReference>
<proteinExistence type="predicted"/>
<keyword evidence="3" id="KW-1185">Reference proteome</keyword>
<evidence type="ECO:0000313" key="3">
    <source>
        <dbReference type="Proteomes" id="UP001487740"/>
    </source>
</evidence>
<dbReference type="PROSITE" id="PS51257">
    <property type="entry name" value="PROKAR_LIPOPROTEIN"/>
    <property type="match status" value="1"/>
</dbReference>
<dbReference type="InterPro" id="IPR005515">
    <property type="entry name" value="VOMI"/>
</dbReference>
<dbReference type="PANTHER" id="PTHR18841">
    <property type="entry name" value="VITELLINE MEMBRANE OUTER LAYER PROTEIN I-RELATED"/>
    <property type="match status" value="1"/>
</dbReference>
<dbReference type="Pfam" id="PF03762">
    <property type="entry name" value="VOMI"/>
    <property type="match status" value="1"/>
</dbReference>
<name>A0AAW0TFS1_SCYPA</name>
<dbReference type="SUPFAM" id="SSF51092">
    <property type="entry name" value="Vitelline membrane outer protein-I (VMO-I)"/>
    <property type="match status" value="1"/>
</dbReference>
<dbReference type="GO" id="GO:0005615">
    <property type="term" value="C:extracellular space"/>
    <property type="evidence" value="ECO:0007669"/>
    <property type="project" value="TreeGrafter"/>
</dbReference>
<sequence length="213" mass="23556">MRTFACLLLSLLVASCCLLTYGQIPRRLVTKTLTLSNGLDWGNMGPLEYCPEGSWAAYMQGKFEEYSFLETDETAFNALRLYCITHEEALTGFIVSTEGEKGEWQEMRSCHDSFLTSMRARVLPPQGALADDVAVQNMQLECNYGQEILTVIDGAYAKIPLGNWGEWSACPKDSAICGIQTRYNKPTIAVDDAGVSDMLLFCCALNETATITN</sequence>
<feature type="signal peptide" evidence="1">
    <location>
        <begin position="1"/>
        <end position="22"/>
    </location>
</feature>
<gene>
    <name evidence="2" type="ORF">O3P69_010615</name>
</gene>
<dbReference type="Proteomes" id="UP001487740">
    <property type="component" value="Unassembled WGS sequence"/>
</dbReference>
<dbReference type="PANTHER" id="PTHR18841:SF0">
    <property type="entry name" value="VITELLINE MEMBRANE OUTER LAYER 1 HOMOLOG A-RELATED"/>
    <property type="match status" value="1"/>
</dbReference>
<reference evidence="2 3" key="1">
    <citation type="submission" date="2023-03" db="EMBL/GenBank/DDBJ databases">
        <title>High-quality genome of Scylla paramamosain provides insights in environmental adaptation.</title>
        <authorList>
            <person name="Zhang L."/>
        </authorList>
    </citation>
    <scope>NUCLEOTIDE SEQUENCE [LARGE SCALE GENOMIC DNA]</scope>
    <source>
        <strain evidence="2">LZ_2023a</strain>
        <tissue evidence="2">Muscle</tissue>
    </source>
</reference>